<dbReference type="AlphaFoldDB" id="A0A8X6LMF0"/>
<feature type="transmembrane region" description="Helical" evidence="1">
    <location>
        <begin position="145"/>
        <end position="164"/>
    </location>
</feature>
<dbReference type="OrthoDB" id="6428147at2759"/>
<name>A0A8X6LMF0_TRICU</name>
<comment type="caution">
    <text evidence="2">The sequence shown here is derived from an EMBL/GenBank/DDBJ whole genome shotgun (WGS) entry which is preliminary data.</text>
</comment>
<keyword evidence="1" id="KW-0472">Membrane</keyword>
<evidence type="ECO:0000313" key="2">
    <source>
        <dbReference type="EMBL" id="GFR13692.1"/>
    </source>
</evidence>
<keyword evidence="1" id="KW-1133">Transmembrane helix</keyword>
<feature type="transmembrane region" description="Helical" evidence="1">
    <location>
        <begin position="40"/>
        <end position="66"/>
    </location>
</feature>
<reference evidence="2" key="1">
    <citation type="submission" date="2020-07" db="EMBL/GenBank/DDBJ databases">
        <title>Multicomponent nature underlies the extraordinary mechanical properties of spider dragline silk.</title>
        <authorList>
            <person name="Kono N."/>
            <person name="Nakamura H."/>
            <person name="Mori M."/>
            <person name="Yoshida Y."/>
            <person name="Ohtoshi R."/>
            <person name="Malay A.D."/>
            <person name="Moran D.A.P."/>
            <person name="Tomita M."/>
            <person name="Numata K."/>
            <person name="Arakawa K."/>
        </authorList>
    </citation>
    <scope>NUCLEOTIDE SEQUENCE</scope>
</reference>
<organism evidence="2 3">
    <name type="scientific">Trichonephila clavata</name>
    <name type="common">Joro spider</name>
    <name type="synonym">Nephila clavata</name>
    <dbReference type="NCBI Taxonomy" id="2740835"/>
    <lineage>
        <taxon>Eukaryota</taxon>
        <taxon>Metazoa</taxon>
        <taxon>Ecdysozoa</taxon>
        <taxon>Arthropoda</taxon>
        <taxon>Chelicerata</taxon>
        <taxon>Arachnida</taxon>
        <taxon>Araneae</taxon>
        <taxon>Araneomorphae</taxon>
        <taxon>Entelegynae</taxon>
        <taxon>Araneoidea</taxon>
        <taxon>Nephilidae</taxon>
        <taxon>Trichonephila</taxon>
    </lineage>
</organism>
<keyword evidence="1" id="KW-0812">Transmembrane</keyword>
<keyword evidence="3" id="KW-1185">Reference proteome</keyword>
<dbReference type="GO" id="GO:0016020">
    <property type="term" value="C:membrane"/>
    <property type="evidence" value="ECO:0007669"/>
    <property type="project" value="InterPro"/>
</dbReference>
<evidence type="ECO:0000313" key="3">
    <source>
        <dbReference type="Proteomes" id="UP000887116"/>
    </source>
</evidence>
<dbReference type="InterPro" id="IPR009318">
    <property type="entry name" value="Gustatory_rcpt"/>
</dbReference>
<sequence length="238" mass="27080">MYSVISALFCDITSESLYFAYGYELKSLTMRVSVVCIKKFMSYLFHTTFPSLVTVLFCYLCLHFSFCFNCLTQKVLLYSPEEFGPSEQKEILRQKAKIDDILENLQDIFSLPSVLVTITHFFTCCSAVCMSVIGGNYSNTSALKSVFYGTPNLVSLLVLLWIAGSIPVEQHKLKVAFYKRAHSRFLTIFTSEEPQCKREILEKTDFVLNGCSIFSYTRSSILAVLGTLLTYTLLIYQN</sequence>
<gene>
    <name evidence="2" type="primary">AVEN_213416_1</name>
    <name evidence="2" type="ORF">TNCT_716441</name>
</gene>
<dbReference type="Pfam" id="PF06151">
    <property type="entry name" value="Trehalose_recp"/>
    <property type="match status" value="1"/>
</dbReference>
<accession>A0A8X6LMF0</accession>
<protein>
    <submittedName>
        <fullName evidence="2">Uncharacterized protein</fullName>
    </submittedName>
</protein>
<dbReference type="Proteomes" id="UP000887116">
    <property type="component" value="Unassembled WGS sequence"/>
</dbReference>
<feature type="transmembrane region" description="Helical" evidence="1">
    <location>
        <begin position="109"/>
        <end position="133"/>
    </location>
</feature>
<dbReference type="EMBL" id="BMAO01007108">
    <property type="protein sequence ID" value="GFR13692.1"/>
    <property type="molecule type" value="Genomic_DNA"/>
</dbReference>
<evidence type="ECO:0000256" key="1">
    <source>
        <dbReference type="SAM" id="Phobius"/>
    </source>
</evidence>
<dbReference type="GO" id="GO:0008527">
    <property type="term" value="F:taste receptor activity"/>
    <property type="evidence" value="ECO:0007669"/>
    <property type="project" value="InterPro"/>
</dbReference>
<feature type="transmembrane region" description="Helical" evidence="1">
    <location>
        <begin position="213"/>
        <end position="236"/>
    </location>
</feature>
<proteinExistence type="predicted"/>